<feature type="compositionally biased region" description="Low complexity" evidence="2">
    <location>
        <begin position="150"/>
        <end position="175"/>
    </location>
</feature>
<dbReference type="EMBL" id="KB822720">
    <property type="protein sequence ID" value="ETN40190.1"/>
    <property type="molecule type" value="Genomic_DNA"/>
</dbReference>
<feature type="region of interest" description="Disordered" evidence="2">
    <location>
        <begin position="538"/>
        <end position="622"/>
    </location>
</feature>
<feature type="region of interest" description="Disordered" evidence="2">
    <location>
        <begin position="148"/>
        <end position="183"/>
    </location>
</feature>
<dbReference type="AlphaFoldDB" id="W2RV57"/>
<keyword evidence="4" id="KW-1185">Reference proteome</keyword>
<accession>W2RV57</accession>
<feature type="region of interest" description="Disordered" evidence="2">
    <location>
        <begin position="1"/>
        <end position="36"/>
    </location>
</feature>
<feature type="coiled-coil region" evidence="1">
    <location>
        <begin position="357"/>
        <end position="391"/>
    </location>
</feature>
<name>W2RV57_CYPE1</name>
<evidence type="ECO:0000256" key="2">
    <source>
        <dbReference type="SAM" id="MobiDB-lite"/>
    </source>
</evidence>
<dbReference type="InParanoid" id="W2RV57"/>
<evidence type="ECO:0000313" key="4">
    <source>
        <dbReference type="Proteomes" id="UP000030752"/>
    </source>
</evidence>
<reference evidence="3 4" key="1">
    <citation type="submission" date="2013-03" db="EMBL/GenBank/DDBJ databases">
        <title>The Genome Sequence of Phialophora europaea CBS 101466.</title>
        <authorList>
            <consortium name="The Broad Institute Genomics Platform"/>
            <person name="Cuomo C."/>
            <person name="de Hoog S."/>
            <person name="Gorbushina A."/>
            <person name="Walker B."/>
            <person name="Young S.K."/>
            <person name="Zeng Q."/>
            <person name="Gargeya S."/>
            <person name="Fitzgerald M."/>
            <person name="Haas B."/>
            <person name="Abouelleil A."/>
            <person name="Allen A.W."/>
            <person name="Alvarado L."/>
            <person name="Arachchi H.M."/>
            <person name="Berlin A.M."/>
            <person name="Chapman S.B."/>
            <person name="Gainer-Dewar J."/>
            <person name="Goldberg J."/>
            <person name="Griggs A."/>
            <person name="Gujja S."/>
            <person name="Hansen M."/>
            <person name="Howarth C."/>
            <person name="Imamovic A."/>
            <person name="Ireland A."/>
            <person name="Larimer J."/>
            <person name="McCowan C."/>
            <person name="Murphy C."/>
            <person name="Pearson M."/>
            <person name="Poon T.W."/>
            <person name="Priest M."/>
            <person name="Roberts A."/>
            <person name="Saif S."/>
            <person name="Shea T."/>
            <person name="Sisk P."/>
            <person name="Sykes S."/>
            <person name="Wortman J."/>
            <person name="Nusbaum C."/>
            <person name="Birren B."/>
        </authorList>
    </citation>
    <scope>NUCLEOTIDE SEQUENCE [LARGE SCALE GENOMIC DNA]</scope>
    <source>
        <strain evidence="3 4">CBS 101466</strain>
    </source>
</reference>
<dbReference type="OrthoDB" id="3905365at2759"/>
<feature type="compositionally biased region" description="Gly residues" evidence="2">
    <location>
        <begin position="577"/>
        <end position="591"/>
    </location>
</feature>
<dbReference type="eggNOG" id="ENOG502SC6I">
    <property type="taxonomic scope" value="Eukaryota"/>
</dbReference>
<dbReference type="GeneID" id="19971805"/>
<dbReference type="Proteomes" id="UP000030752">
    <property type="component" value="Unassembled WGS sequence"/>
</dbReference>
<dbReference type="STRING" id="1220924.W2RV57"/>
<organism evidence="3 4">
    <name type="scientific">Cyphellophora europaea (strain CBS 101466)</name>
    <name type="common">Phialophora europaea</name>
    <dbReference type="NCBI Taxonomy" id="1220924"/>
    <lineage>
        <taxon>Eukaryota</taxon>
        <taxon>Fungi</taxon>
        <taxon>Dikarya</taxon>
        <taxon>Ascomycota</taxon>
        <taxon>Pezizomycotina</taxon>
        <taxon>Eurotiomycetes</taxon>
        <taxon>Chaetothyriomycetidae</taxon>
        <taxon>Chaetothyriales</taxon>
        <taxon>Cyphellophoraceae</taxon>
        <taxon>Cyphellophora</taxon>
    </lineage>
</organism>
<evidence type="ECO:0000313" key="3">
    <source>
        <dbReference type="EMBL" id="ETN40190.1"/>
    </source>
</evidence>
<gene>
    <name evidence="3" type="ORF">HMPREF1541_04466</name>
</gene>
<dbReference type="RefSeq" id="XP_008717033.1">
    <property type="nucleotide sequence ID" value="XM_008718811.1"/>
</dbReference>
<protein>
    <submittedName>
        <fullName evidence="3">Uncharacterized protein</fullName>
    </submittedName>
</protein>
<feature type="region of interest" description="Disordered" evidence="2">
    <location>
        <begin position="457"/>
        <end position="497"/>
    </location>
</feature>
<feature type="compositionally biased region" description="Basic and acidic residues" evidence="2">
    <location>
        <begin position="20"/>
        <end position="36"/>
    </location>
</feature>
<proteinExistence type="predicted"/>
<sequence length="622" mass="67516">MAGHSPAPSVNSAASESDNDSQHTRETKGAALKDKECQYCHQKFTSSSLGRHLDQFINKKKPDGIHNVDEIRRLRGGITRRTARSSKKQQQQQEFGHNVDRSDTPGRPSPVPQSINTEAPVDRLNNYIPGSIHSTLNRLTWHSTGVITDPTSINPSPSSTNTPANTTAVPAAGASPTKKRDFSAYSSDLPTAAATTSAISNSGTTPTALADTARALELSLREVLDSLRAASKHINTPPTPFDFEIQSQTYPSLVLRLLPTPPTLMQTSPFSTLQSVPISAPGPDQLTPLRNRLTLTIDRWKWNALRLAQRTTSNIADEASFLSSQADTYTSAALNHLNTSFENWMVHPAETRDALWHVELLRAMQGARDRAAETEERMEELCQERNQLRQQVEYLSRCQWPREMALWPPERLTYGKKMQEEIRLINLQRPPYATLKGQPDAGAVGRGVAPMVNRARSEGAPAEDGGVSLGGNGGGAVAGEMTDEEEENPNMVTENVNTRGDKWDFDKLVGKWRAHVKEDRLRRAPWLHYNSGGANGLGGQLSASPVADASGRAPPGSAGPQQQHNGNGARAAEGSPNTGGEGEGQGQGPGQDQGQTGLGIRKDGTGRRPFGRANNVRIVSDW</sequence>
<feature type="region of interest" description="Disordered" evidence="2">
    <location>
        <begin position="80"/>
        <end position="120"/>
    </location>
</feature>
<dbReference type="VEuPathDB" id="FungiDB:HMPREF1541_04466"/>
<keyword evidence="1" id="KW-0175">Coiled coil</keyword>
<dbReference type="HOGENOM" id="CLU_014177_3_0_1"/>
<evidence type="ECO:0000256" key="1">
    <source>
        <dbReference type="SAM" id="Coils"/>
    </source>
</evidence>
<feature type="compositionally biased region" description="Gly residues" evidence="2">
    <location>
        <begin position="467"/>
        <end position="477"/>
    </location>
</feature>